<feature type="modified residue" description="N6-(pyridoxal phosphate)lysine" evidence="5">
    <location>
        <position position="213"/>
    </location>
</feature>
<dbReference type="PANTHER" id="PTHR43797:SF2">
    <property type="entry name" value="HOMOCYSTEINE_CYSTEINE SYNTHASE"/>
    <property type="match status" value="1"/>
</dbReference>
<dbReference type="GO" id="GO:0019346">
    <property type="term" value="P:transsulfuration"/>
    <property type="evidence" value="ECO:0007669"/>
    <property type="project" value="InterPro"/>
</dbReference>
<dbReference type="EMBL" id="KL142388">
    <property type="protein sequence ID" value="KDR72496.1"/>
    <property type="molecule type" value="Genomic_DNA"/>
</dbReference>
<evidence type="ECO:0000313" key="8">
    <source>
        <dbReference type="Proteomes" id="UP000027222"/>
    </source>
</evidence>
<comment type="similarity">
    <text evidence="2 6">Belongs to the trans-sulfuration enzymes family.</text>
</comment>
<dbReference type="Proteomes" id="UP000027222">
    <property type="component" value="Unassembled WGS sequence"/>
</dbReference>
<dbReference type="PROSITE" id="PS00868">
    <property type="entry name" value="CYS_MET_METAB_PP"/>
    <property type="match status" value="1"/>
</dbReference>
<evidence type="ECO:0008006" key="9">
    <source>
        <dbReference type="Google" id="ProtNLM"/>
    </source>
</evidence>
<organism evidence="7 8">
    <name type="scientific">Galerina marginata (strain CBS 339.88)</name>
    <dbReference type="NCBI Taxonomy" id="685588"/>
    <lineage>
        <taxon>Eukaryota</taxon>
        <taxon>Fungi</taxon>
        <taxon>Dikarya</taxon>
        <taxon>Basidiomycota</taxon>
        <taxon>Agaricomycotina</taxon>
        <taxon>Agaricomycetes</taxon>
        <taxon>Agaricomycetidae</taxon>
        <taxon>Agaricales</taxon>
        <taxon>Agaricineae</taxon>
        <taxon>Strophariaceae</taxon>
        <taxon>Galerina</taxon>
    </lineage>
</organism>
<gene>
    <name evidence="7" type="ORF">GALMADRAFT_228786</name>
</gene>
<dbReference type="Gene3D" id="3.40.640.10">
    <property type="entry name" value="Type I PLP-dependent aspartate aminotransferase-like (Major domain)"/>
    <property type="match status" value="1"/>
</dbReference>
<dbReference type="GO" id="GO:0004124">
    <property type="term" value="F:cysteine synthase activity"/>
    <property type="evidence" value="ECO:0007669"/>
    <property type="project" value="TreeGrafter"/>
</dbReference>
<evidence type="ECO:0000313" key="7">
    <source>
        <dbReference type="EMBL" id="KDR72496.1"/>
    </source>
</evidence>
<dbReference type="InterPro" id="IPR000277">
    <property type="entry name" value="Cys/Met-Metab_PyrdxlP-dep_enz"/>
</dbReference>
<dbReference type="InterPro" id="IPR054542">
    <property type="entry name" value="Cys_met_metab_PP"/>
</dbReference>
<dbReference type="Pfam" id="PF01053">
    <property type="entry name" value="Cys_Met_Meta_PP"/>
    <property type="match status" value="1"/>
</dbReference>
<dbReference type="InterPro" id="IPR006235">
    <property type="entry name" value="OAc-hSer/O-AcSer_sulfhydrylase"/>
</dbReference>
<proteinExistence type="inferred from homology"/>
<dbReference type="Gene3D" id="3.90.1150.10">
    <property type="entry name" value="Aspartate Aminotransferase, domain 1"/>
    <property type="match status" value="1"/>
</dbReference>
<dbReference type="GO" id="GO:0006535">
    <property type="term" value="P:cysteine biosynthetic process from serine"/>
    <property type="evidence" value="ECO:0007669"/>
    <property type="project" value="TreeGrafter"/>
</dbReference>
<keyword evidence="8" id="KW-1185">Reference proteome</keyword>
<reference evidence="8" key="1">
    <citation type="journal article" date="2014" name="Proc. Natl. Acad. Sci. U.S.A.">
        <title>Extensive sampling of basidiomycete genomes demonstrates inadequacy of the white-rot/brown-rot paradigm for wood decay fungi.</title>
        <authorList>
            <person name="Riley R."/>
            <person name="Salamov A.A."/>
            <person name="Brown D.W."/>
            <person name="Nagy L.G."/>
            <person name="Floudas D."/>
            <person name="Held B.W."/>
            <person name="Levasseur A."/>
            <person name="Lombard V."/>
            <person name="Morin E."/>
            <person name="Otillar R."/>
            <person name="Lindquist E.A."/>
            <person name="Sun H."/>
            <person name="LaButti K.M."/>
            <person name="Schmutz J."/>
            <person name="Jabbour D."/>
            <person name="Luo H."/>
            <person name="Baker S.E."/>
            <person name="Pisabarro A.G."/>
            <person name="Walton J.D."/>
            <person name="Blanchette R.A."/>
            <person name="Henrissat B."/>
            <person name="Martin F."/>
            <person name="Cullen D."/>
            <person name="Hibbett D.S."/>
            <person name="Grigoriev I.V."/>
        </authorList>
    </citation>
    <scope>NUCLEOTIDE SEQUENCE [LARGE SCALE GENOMIC DNA]</scope>
    <source>
        <strain evidence="8">CBS 339.88</strain>
    </source>
</reference>
<dbReference type="HOGENOM" id="CLU_018986_4_0_1"/>
<dbReference type="OrthoDB" id="3512640at2759"/>
<dbReference type="InterPro" id="IPR015421">
    <property type="entry name" value="PyrdxlP-dep_Trfase_major"/>
</dbReference>
<dbReference type="NCBIfam" id="TIGR01326">
    <property type="entry name" value="OAH_OAS_sulfhy"/>
    <property type="match status" value="1"/>
</dbReference>
<protein>
    <recommendedName>
        <fullName evidence="9">O-acetylhomoserine ami</fullName>
    </recommendedName>
</protein>
<sequence>MAQQFHKKPEFDTIQLHGGQIPDPTTNARAVPIYASTSFVFNDSAHGADLFGLRTAGHIYSRIGNPTVGVFEERMAALEGGVAAVATASGQAAQFLAIGAIAGAGDNIVSASYLYGGTYNQFKVTFKQFGIGVKWVTESTPEAFAAAIDDKTKAIYVESIANPKYRVADIPALAKIAHDHGIPLIVDNTFGMGGYLIRPIEHGADIIVNSATKWIGGHGTTIAGVIIDSGKFDWTKSGKFPGFTEPAEGYHGLKFSETFGAAAFAVKVRVEGLRDLGPALNPFGAFLLLLGLETLSLRAQKHSDNAIALAKYLENHPKVAWVSYLGLQSHESYELAKKFLRPNAFGGMISFGIKGDVKTASKVVDNLKLASNLANVGDAKTLVIHPASTTHSQLTEAEQLTSGVTPDLIRVSVGIEDISDIIADFEAGLQIAFADTP</sequence>
<keyword evidence="3" id="KW-0808">Transferase</keyword>
<evidence type="ECO:0000256" key="6">
    <source>
        <dbReference type="RuleBase" id="RU362118"/>
    </source>
</evidence>
<dbReference type="PANTHER" id="PTHR43797">
    <property type="entry name" value="HOMOCYSTEINE/CYSTEINE SYNTHASE"/>
    <property type="match status" value="1"/>
</dbReference>
<dbReference type="AlphaFoldDB" id="A0A067SNN8"/>
<dbReference type="InterPro" id="IPR015424">
    <property type="entry name" value="PyrdxlP-dep_Trfase"/>
</dbReference>
<dbReference type="FunFam" id="3.40.640.10:FF:000035">
    <property type="entry name" value="O-succinylhomoserine sulfhydrylase"/>
    <property type="match status" value="1"/>
</dbReference>
<evidence type="ECO:0000256" key="5">
    <source>
        <dbReference type="PIRSR" id="PIRSR001434-2"/>
    </source>
</evidence>
<evidence type="ECO:0000256" key="4">
    <source>
        <dbReference type="ARBA" id="ARBA00022898"/>
    </source>
</evidence>
<dbReference type="CDD" id="cd00614">
    <property type="entry name" value="CGS_like"/>
    <property type="match status" value="1"/>
</dbReference>
<evidence type="ECO:0000256" key="3">
    <source>
        <dbReference type="ARBA" id="ARBA00022679"/>
    </source>
</evidence>
<comment type="cofactor">
    <cofactor evidence="1 6">
        <name>pyridoxal 5'-phosphate</name>
        <dbReference type="ChEBI" id="CHEBI:597326"/>
    </cofactor>
</comment>
<evidence type="ECO:0000256" key="2">
    <source>
        <dbReference type="ARBA" id="ARBA00009077"/>
    </source>
</evidence>
<dbReference type="GO" id="GO:0071269">
    <property type="term" value="P:L-homocysteine biosynthetic process"/>
    <property type="evidence" value="ECO:0007669"/>
    <property type="project" value="TreeGrafter"/>
</dbReference>
<evidence type="ECO:0000256" key="1">
    <source>
        <dbReference type="ARBA" id="ARBA00001933"/>
    </source>
</evidence>
<accession>A0A067SNN8</accession>
<dbReference type="GO" id="GO:0003961">
    <property type="term" value="F:O-acetylhomoserine aminocarboxypropyltransferase activity"/>
    <property type="evidence" value="ECO:0007669"/>
    <property type="project" value="TreeGrafter"/>
</dbReference>
<dbReference type="InterPro" id="IPR015422">
    <property type="entry name" value="PyrdxlP-dep_Trfase_small"/>
</dbReference>
<name>A0A067SNN8_GALM3</name>
<dbReference type="SUPFAM" id="SSF53383">
    <property type="entry name" value="PLP-dependent transferases"/>
    <property type="match status" value="1"/>
</dbReference>
<dbReference type="GO" id="GO:0005737">
    <property type="term" value="C:cytoplasm"/>
    <property type="evidence" value="ECO:0007669"/>
    <property type="project" value="TreeGrafter"/>
</dbReference>
<dbReference type="STRING" id="685588.A0A067SNN8"/>
<keyword evidence="4 5" id="KW-0663">Pyridoxal phosphate</keyword>
<dbReference type="PIRSF" id="PIRSF001434">
    <property type="entry name" value="CGS"/>
    <property type="match status" value="1"/>
</dbReference>
<dbReference type="GO" id="GO:0030170">
    <property type="term" value="F:pyridoxal phosphate binding"/>
    <property type="evidence" value="ECO:0007669"/>
    <property type="project" value="InterPro"/>
</dbReference>